<organism evidence="2 3">
    <name type="scientific">Cellvibrio fontiphilus</name>
    <dbReference type="NCBI Taxonomy" id="1815559"/>
    <lineage>
        <taxon>Bacteria</taxon>
        <taxon>Pseudomonadati</taxon>
        <taxon>Pseudomonadota</taxon>
        <taxon>Gammaproteobacteria</taxon>
        <taxon>Cellvibrionales</taxon>
        <taxon>Cellvibrionaceae</taxon>
        <taxon>Cellvibrio</taxon>
    </lineage>
</organism>
<evidence type="ECO:0000313" key="2">
    <source>
        <dbReference type="EMBL" id="MFC3116391.1"/>
    </source>
</evidence>
<protein>
    <submittedName>
        <fullName evidence="2">Polysaccharide biosynthesis protein GumE</fullName>
    </submittedName>
</protein>
<dbReference type="Proteomes" id="UP001595555">
    <property type="component" value="Unassembled WGS sequence"/>
</dbReference>
<feature type="transmembrane region" description="Helical" evidence="1">
    <location>
        <begin position="239"/>
        <end position="267"/>
    </location>
</feature>
<keyword evidence="1" id="KW-0812">Transmembrane</keyword>
<feature type="transmembrane region" description="Helical" evidence="1">
    <location>
        <begin position="30"/>
        <end position="52"/>
    </location>
</feature>
<feature type="transmembrane region" description="Helical" evidence="1">
    <location>
        <begin position="83"/>
        <end position="100"/>
    </location>
</feature>
<keyword evidence="3" id="KW-1185">Reference proteome</keyword>
<feature type="transmembrane region" description="Helical" evidence="1">
    <location>
        <begin position="137"/>
        <end position="156"/>
    </location>
</feature>
<proteinExistence type="predicted"/>
<feature type="transmembrane region" description="Helical" evidence="1">
    <location>
        <begin position="342"/>
        <end position="364"/>
    </location>
</feature>
<gene>
    <name evidence="2" type="ORF">ACFODX_12535</name>
</gene>
<reference evidence="3" key="1">
    <citation type="journal article" date="2019" name="Int. J. Syst. Evol. Microbiol.">
        <title>The Global Catalogue of Microorganisms (GCM) 10K type strain sequencing project: providing services to taxonomists for standard genome sequencing and annotation.</title>
        <authorList>
            <consortium name="The Broad Institute Genomics Platform"/>
            <consortium name="The Broad Institute Genome Sequencing Center for Infectious Disease"/>
            <person name="Wu L."/>
            <person name="Ma J."/>
        </authorList>
    </citation>
    <scope>NUCLEOTIDE SEQUENCE [LARGE SCALE GENOMIC DNA]</scope>
    <source>
        <strain evidence="3">KCTC 52237</strain>
    </source>
</reference>
<sequence length="429" mass="47015">MNHPPTRHANLPLATPLGLTGERWLSDQRLVTFIVVASVGYQLGLCLLNTMVMPVSRALVGLTEAIILAACIPLLLRRLLPGVLVLACLCAAMLCLLAIANEQVNVKAFRDIAIPLCYFWLGCNLGRLDLADRALKAAIYLVLTVGFCELFLLDSYTRWFDIFGYYVNIGTLNEQAGFVRDDRLLANGMRPEGIGRTLLPGLLGPHRVSSVFLEPVSLGNFASLCAAWGLARSSWREGAFFVLAAVVMMVLCDSRFALMTVTGFVLLRLLVRGSLLYLCVFTPFIAVILLLVIGYYTPNETGGMISDDLHGRLAYSGWSLLNFDALKLFGIGHTKVYYDEGYAHVMATFGLPMVLIFWGSFWLLSFHSAVGERFRAMVSLYIALILCISGFSFFALKSAGVLWFLVGCSLQQPAPVPGQIHPTGGTDAH</sequence>
<feature type="transmembrane region" description="Helical" evidence="1">
    <location>
        <begin position="376"/>
        <end position="396"/>
    </location>
</feature>
<dbReference type="RefSeq" id="WP_378119590.1">
    <property type="nucleotide sequence ID" value="NZ_JBHRTF010000004.1"/>
</dbReference>
<evidence type="ECO:0000256" key="1">
    <source>
        <dbReference type="SAM" id="Phobius"/>
    </source>
</evidence>
<feature type="transmembrane region" description="Helical" evidence="1">
    <location>
        <begin position="58"/>
        <end position="76"/>
    </location>
</feature>
<dbReference type="EMBL" id="JBHRTF010000004">
    <property type="protein sequence ID" value="MFC3116391.1"/>
    <property type="molecule type" value="Genomic_DNA"/>
</dbReference>
<feature type="transmembrane region" description="Helical" evidence="1">
    <location>
        <begin position="274"/>
        <end position="296"/>
    </location>
</feature>
<accession>A0ABV7FHZ3</accession>
<evidence type="ECO:0000313" key="3">
    <source>
        <dbReference type="Proteomes" id="UP001595555"/>
    </source>
</evidence>
<comment type="caution">
    <text evidence="2">The sequence shown here is derived from an EMBL/GenBank/DDBJ whole genome shotgun (WGS) entry which is preliminary data.</text>
</comment>
<keyword evidence="1" id="KW-1133">Transmembrane helix</keyword>
<name>A0ABV7FHZ3_9GAMM</name>
<keyword evidence="1" id="KW-0472">Membrane</keyword>